<keyword evidence="2" id="KW-0328">Glycosyltransferase</keyword>
<dbReference type="Pfam" id="PF04666">
    <property type="entry name" value="MGAT4_cons"/>
    <property type="match status" value="1"/>
</dbReference>
<keyword evidence="4" id="KW-0732">Signal</keyword>
<comment type="pathway">
    <text evidence="1">Protein modification; protein glycosylation.</text>
</comment>
<keyword evidence="3" id="KW-0808">Transferase</keyword>
<reference evidence="8 9" key="1">
    <citation type="submission" date="2025-04" db="UniProtKB">
        <authorList>
            <consortium name="RefSeq"/>
        </authorList>
    </citation>
    <scope>IDENTIFICATION</scope>
</reference>
<keyword evidence="7" id="KW-1185">Reference proteome</keyword>
<feature type="domain" description="MGAT4 A/B/C C-terminal" evidence="6">
    <location>
        <begin position="328"/>
        <end position="453"/>
    </location>
</feature>
<gene>
    <name evidence="8 9" type="primary">LOC115481455</name>
</gene>
<dbReference type="GO" id="GO:0008375">
    <property type="term" value="F:acetylglucosaminyltransferase activity"/>
    <property type="evidence" value="ECO:0007669"/>
    <property type="project" value="TreeGrafter"/>
</dbReference>
<name>A0A6P7ZAT5_9AMPH</name>
<evidence type="ECO:0000259" key="6">
    <source>
        <dbReference type="Pfam" id="PF23524"/>
    </source>
</evidence>
<dbReference type="Proteomes" id="UP000515156">
    <property type="component" value="Chromosome 12"/>
</dbReference>
<accession>A0A6P7ZAT5</accession>
<dbReference type="PANTHER" id="PTHR12062">
    <property type="entry name" value="N-ACETYLGLUCOSAMINYLTRANSFERASE VI"/>
    <property type="match status" value="1"/>
</dbReference>
<evidence type="ECO:0000256" key="2">
    <source>
        <dbReference type="ARBA" id="ARBA00022676"/>
    </source>
</evidence>
<feature type="chain" id="PRO_5044652616" evidence="4">
    <location>
        <begin position="28"/>
        <end position="460"/>
    </location>
</feature>
<dbReference type="AlphaFoldDB" id="A0A6P7ZAT5"/>
<feature type="signal peptide" evidence="4">
    <location>
        <begin position="1"/>
        <end position="27"/>
    </location>
</feature>
<dbReference type="RefSeq" id="XP_030076446.1">
    <property type="nucleotide sequence ID" value="XM_030220586.1"/>
</dbReference>
<sequence>MRCSLRSFVILATSFLLLLLFIHFHMAREDDAMVVEKRRWAQEVAMQELRSELNAQSFQGLQNALAPINISYQYLVGAPLLRKSYLTIGLSSVKRTKKNYLLYTLTSIFSQSSEEELKEMVVVVHLADFDMDWNAHMAKEISSKFALQIALGRLVLIHAPQDMYPPLEGLKRNYNDPEERVKFRSKQNVDYAFLVNFCANLSTYYVMLEDDVQCAKSFFTVIKKVLTERENSYWVTLEFSKLGYIGKVYHSSDLPRLAHLLLLFYQEMPCDWLLTYFHKLLTQNDVIRFRPSLFQHIGFYSSFKGTANHLQDDGFEEESSMPDNPPANFVTSIATFENHYASHAYSNMEGYFWGISPVATDYFTIVFNVAVRITRVKVETGSKERPTDYLQSGQLSLGQNWSKTDKNCTRYLHIGSFSNGHFDKKEIEKLANFPVECVKITVTTSQTEWLIIRSINIWTS</sequence>
<dbReference type="InterPro" id="IPR006759">
    <property type="entry name" value="Glyco_transf_54"/>
</dbReference>
<dbReference type="InterPro" id="IPR057279">
    <property type="entry name" value="MGAT4"/>
</dbReference>
<dbReference type="RefSeq" id="XP_030076447.1">
    <property type="nucleotide sequence ID" value="XM_030220587.1"/>
</dbReference>
<evidence type="ECO:0000259" key="5">
    <source>
        <dbReference type="Pfam" id="PF04666"/>
    </source>
</evidence>
<dbReference type="InterPro" id="IPR056576">
    <property type="entry name" value="MGAT4_A/B/C_C"/>
</dbReference>
<feature type="domain" description="MGAT4 conserved region" evidence="5">
    <location>
        <begin position="55"/>
        <end position="315"/>
    </location>
</feature>
<dbReference type="GO" id="GO:0006487">
    <property type="term" value="P:protein N-linked glycosylation"/>
    <property type="evidence" value="ECO:0007669"/>
    <property type="project" value="TreeGrafter"/>
</dbReference>
<evidence type="ECO:0000313" key="8">
    <source>
        <dbReference type="RefSeq" id="XP_030076446.1"/>
    </source>
</evidence>
<dbReference type="Pfam" id="PF23524">
    <property type="entry name" value="MGAT4A_C"/>
    <property type="match status" value="1"/>
</dbReference>
<evidence type="ECO:0000313" key="7">
    <source>
        <dbReference type="Proteomes" id="UP000515156"/>
    </source>
</evidence>
<dbReference type="OrthoDB" id="2016523at2759"/>
<evidence type="ECO:0000256" key="1">
    <source>
        <dbReference type="ARBA" id="ARBA00004922"/>
    </source>
</evidence>
<dbReference type="KEGG" id="muo:115481455"/>
<evidence type="ECO:0000256" key="3">
    <source>
        <dbReference type="ARBA" id="ARBA00022679"/>
    </source>
</evidence>
<proteinExistence type="predicted"/>
<protein>
    <submittedName>
        <fullName evidence="8 9">Alpha-1,3-mannosyl-glycoprotein 4-beta-N-acetylglucosaminyltransferase C-like</fullName>
    </submittedName>
</protein>
<evidence type="ECO:0000256" key="4">
    <source>
        <dbReference type="SAM" id="SignalP"/>
    </source>
</evidence>
<dbReference type="GeneID" id="115481455"/>
<dbReference type="PANTHER" id="PTHR12062:SF0">
    <property type="entry name" value="ALPHA-1,3-MANNOSYL-GLYCOPROTEIN 4-BETA-N-ACETYLGLUCOSAMINYLTRANSFERASE B"/>
    <property type="match status" value="1"/>
</dbReference>
<organism evidence="7 9">
    <name type="scientific">Microcaecilia unicolor</name>
    <dbReference type="NCBI Taxonomy" id="1415580"/>
    <lineage>
        <taxon>Eukaryota</taxon>
        <taxon>Metazoa</taxon>
        <taxon>Chordata</taxon>
        <taxon>Craniata</taxon>
        <taxon>Vertebrata</taxon>
        <taxon>Euteleostomi</taxon>
        <taxon>Amphibia</taxon>
        <taxon>Gymnophiona</taxon>
        <taxon>Siphonopidae</taxon>
        <taxon>Microcaecilia</taxon>
    </lineage>
</organism>
<evidence type="ECO:0000313" key="9">
    <source>
        <dbReference type="RefSeq" id="XP_030076447.1"/>
    </source>
</evidence>